<accession>A0A1I2GWD1</accession>
<dbReference type="Proteomes" id="UP000198598">
    <property type="component" value="Unassembled WGS sequence"/>
</dbReference>
<gene>
    <name evidence="2" type="ORF">SAMN05216167_13629</name>
</gene>
<name>A0A1I2GWD1_9BACT</name>
<evidence type="ECO:0000313" key="3">
    <source>
        <dbReference type="Proteomes" id="UP000198598"/>
    </source>
</evidence>
<proteinExistence type="predicted"/>
<evidence type="ECO:0000313" key="2">
    <source>
        <dbReference type="EMBL" id="SFF22244.1"/>
    </source>
</evidence>
<organism evidence="2 3">
    <name type="scientific">Spirosoma endophyticum</name>
    <dbReference type="NCBI Taxonomy" id="662367"/>
    <lineage>
        <taxon>Bacteria</taxon>
        <taxon>Pseudomonadati</taxon>
        <taxon>Bacteroidota</taxon>
        <taxon>Cytophagia</taxon>
        <taxon>Cytophagales</taxon>
        <taxon>Cytophagaceae</taxon>
        <taxon>Spirosoma</taxon>
    </lineage>
</organism>
<protein>
    <submittedName>
        <fullName evidence="2">Uncharacterized protein</fullName>
    </submittedName>
</protein>
<feature type="compositionally biased region" description="Acidic residues" evidence="1">
    <location>
        <begin position="1"/>
        <end position="21"/>
    </location>
</feature>
<feature type="region of interest" description="Disordered" evidence="1">
    <location>
        <begin position="1"/>
        <end position="46"/>
    </location>
</feature>
<evidence type="ECO:0000256" key="1">
    <source>
        <dbReference type="SAM" id="MobiDB-lite"/>
    </source>
</evidence>
<dbReference type="EMBL" id="FOLQ01000036">
    <property type="protein sequence ID" value="SFF22244.1"/>
    <property type="molecule type" value="Genomic_DNA"/>
</dbReference>
<dbReference type="RefSeq" id="WP_177236799.1">
    <property type="nucleotide sequence ID" value="NZ_FOLQ01000036.1"/>
</dbReference>
<feature type="compositionally biased region" description="Basic residues" evidence="1">
    <location>
        <begin position="37"/>
        <end position="46"/>
    </location>
</feature>
<reference evidence="2 3" key="1">
    <citation type="submission" date="2016-10" db="EMBL/GenBank/DDBJ databases">
        <authorList>
            <person name="de Groot N.N."/>
        </authorList>
    </citation>
    <scope>NUCLEOTIDE SEQUENCE [LARGE SCALE GENOMIC DNA]</scope>
    <source>
        <strain evidence="2 3">DSM 26130</strain>
    </source>
</reference>
<keyword evidence="3" id="KW-1185">Reference proteome</keyword>
<sequence>MSAFDQDEDTQIDVEIEEEFDPEHFKQDNAYGSQHGKATKSNRSRS</sequence>
<dbReference type="AlphaFoldDB" id="A0A1I2GWD1"/>